<evidence type="ECO:0000256" key="4">
    <source>
        <dbReference type="ARBA" id="ARBA00023242"/>
    </source>
</evidence>
<feature type="region of interest" description="Disordered" evidence="6">
    <location>
        <begin position="1"/>
        <end position="75"/>
    </location>
</feature>
<evidence type="ECO:0000313" key="8">
    <source>
        <dbReference type="EMBL" id="WOO76800.1"/>
    </source>
</evidence>
<comment type="similarity">
    <text evidence="3 5">Belongs to the IPI1/TEX10 family.</text>
</comment>
<feature type="domain" description="Pre-rRNA-processing protein Ipi1 N-terminal" evidence="7">
    <location>
        <begin position="161"/>
        <end position="204"/>
    </location>
</feature>
<dbReference type="GO" id="GO:0005634">
    <property type="term" value="C:nucleus"/>
    <property type="evidence" value="ECO:0007669"/>
    <property type="project" value="UniProtKB-SubCell"/>
</dbReference>
<dbReference type="EMBL" id="CP086714">
    <property type="protein sequence ID" value="WOO76800.1"/>
    <property type="molecule type" value="Genomic_DNA"/>
</dbReference>
<dbReference type="Pfam" id="PF12333">
    <property type="entry name" value="Ipi1_N"/>
    <property type="match status" value="1"/>
</dbReference>
<reference evidence="8" key="1">
    <citation type="submission" date="2023-10" db="EMBL/GenBank/DDBJ databases">
        <authorList>
            <person name="Noh H."/>
        </authorList>
    </citation>
    <scope>NUCLEOTIDE SEQUENCE</scope>
    <source>
        <strain evidence="8">DUCC4014</strain>
    </source>
</reference>
<evidence type="ECO:0000256" key="1">
    <source>
        <dbReference type="ARBA" id="ARBA00002355"/>
    </source>
</evidence>
<accession>A0AAF1BGW3</accession>
<sequence length="742" mass="80678">MPKATKKKKEKVEDFKKAKLKLGKGKKPASNGTDTSFKARSIALPSQKPLARALANKQAEDDGEDDGPAGEPTTAAGLTIDDVLIQLRHANAGVRREAVHHLKEVLVAGMNMGIKMGQRPGEVAKVVRAIGGLIADDDASVRKALHDFLGWYLARLPKRALSPYLGLLQLQISSALSHIFPAVRLDACKLVELLLETHPAEIVANWPTPAVTSESNASRIVPTQGDSTVFEGLRLSAGLGEEKGASTQAGFRMTPASKLIILRTIKMFIAQALRPTLDRTKNVLDAGRGPAAPLLGEFTATELSLLPPGQQWSLDAGDFALEWSAEFQPTKSRGQDGVLSDAALEELAKAYLSLHSLLLSTFMESAPSVFGPSQSAPASDDIYLNLCSVCAELECIVAQVLLGHPEFHTLSEASQLRSSLSEFLKRMTAWFPFNKDSTAASDSSAILFGLSLSYVKLASILAPKPPTVVLRSGKMAKDFGWRQRVRAIETSWKAAAQPQGKNTGAEEVAFNLASEWLEESLEPNTDVLAPPISLSAYEELLPVIWTLLLTARKDGAKEDGLRVDEAFMSGLLSLGSASGKRRVGDAFVVRLIEQHEDRFSTLPFFVPVRSALRSQIELWFSSVPRSLWEIGAKDDEATTGLLRFLLEIGRRGPLAYEAPYSLIDVKTFPALAAKLAPFFHLQHPVKGSVEGPWAKLASAKTQKLALDVARIWHTFDDTGRLDDAVSIVVQSHAWAHSYWHRT</sequence>
<feature type="compositionally biased region" description="Basic residues" evidence="6">
    <location>
        <begin position="18"/>
        <end position="27"/>
    </location>
</feature>
<evidence type="ECO:0000256" key="2">
    <source>
        <dbReference type="ARBA" id="ARBA00004123"/>
    </source>
</evidence>
<comment type="subunit">
    <text evidence="5">Component of the RIX1 complex.</text>
</comment>
<dbReference type="SUPFAM" id="SSF48371">
    <property type="entry name" value="ARM repeat"/>
    <property type="match status" value="1"/>
</dbReference>
<dbReference type="RefSeq" id="XP_062622832.1">
    <property type="nucleotide sequence ID" value="XM_062766848.1"/>
</dbReference>
<protein>
    <recommendedName>
        <fullName evidence="5">Pre-rRNA-processing protein</fullName>
    </recommendedName>
</protein>
<keyword evidence="9" id="KW-1185">Reference proteome</keyword>
<dbReference type="PANTHER" id="PTHR16056:SF2">
    <property type="entry name" value="TESTIS-EXPRESSED PROTEIN 10"/>
    <property type="match status" value="1"/>
</dbReference>
<organism evidence="8 9">
    <name type="scientific">Vanrija pseudolonga</name>
    <dbReference type="NCBI Taxonomy" id="143232"/>
    <lineage>
        <taxon>Eukaryota</taxon>
        <taxon>Fungi</taxon>
        <taxon>Dikarya</taxon>
        <taxon>Basidiomycota</taxon>
        <taxon>Agaricomycotina</taxon>
        <taxon>Tremellomycetes</taxon>
        <taxon>Trichosporonales</taxon>
        <taxon>Trichosporonaceae</taxon>
        <taxon>Vanrija</taxon>
    </lineage>
</organism>
<gene>
    <name evidence="8" type="primary">ipi1</name>
    <name evidence="8" type="ORF">LOC62_01G000418</name>
</gene>
<dbReference type="Proteomes" id="UP000827549">
    <property type="component" value="Chromosome 1"/>
</dbReference>
<dbReference type="PANTHER" id="PTHR16056">
    <property type="entry name" value="REGULATOR OF MICROTUBULE DYNAMICS PROTEIN"/>
    <property type="match status" value="1"/>
</dbReference>
<keyword evidence="5" id="KW-0690">Ribosome biogenesis</keyword>
<dbReference type="AlphaFoldDB" id="A0AAF1BGW3"/>
<dbReference type="InterPro" id="IPR016024">
    <property type="entry name" value="ARM-type_fold"/>
</dbReference>
<comment type="subcellular location">
    <subcellularLocation>
        <location evidence="2 5">Nucleus</location>
    </subcellularLocation>
</comment>
<dbReference type="GeneID" id="87803676"/>
<name>A0AAF1BGW3_9TREE</name>
<evidence type="ECO:0000256" key="6">
    <source>
        <dbReference type="SAM" id="MobiDB-lite"/>
    </source>
</evidence>
<keyword evidence="5" id="KW-0698">rRNA processing</keyword>
<proteinExistence type="inferred from homology"/>
<keyword evidence="4 5" id="KW-0539">Nucleus</keyword>
<dbReference type="Gene3D" id="1.25.10.10">
    <property type="entry name" value="Leucine-rich Repeat Variant"/>
    <property type="match status" value="1"/>
</dbReference>
<evidence type="ECO:0000256" key="5">
    <source>
        <dbReference type="RuleBase" id="RU368021"/>
    </source>
</evidence>
<dbReference type="InterPro" id="IPR024679">
    <property type="entry name" value="Ipi1_N"/>
</dbReference>
<dbReference type="InterPro" id="IPR011989">
    <property type="entry name" value="ARM-like"/>
</dbReference>
<evidence type="ECO:0000313" key="9">
    <source>
        <dbReference type="Proteomes" id="UP000827549"/>
    </source>
</evidence>
<evidence type="ECO:0000259" key="7">
    <source>
        <dbReference type="Pfam" id="PF12333"/>
    </source>
</evidence>
<dbReference type="GO" id="GO:0120330">
    <property type="term" value="C:rixosome complex"/>
    <property type="evidence" value="ECO:0007669"/>
    <property type="project" value="UniProtKB-UniRule"/>
</dbReference>
<evidence type="ECO:0000256" key="3">
    <source>
        <dbReference type="ARBA" id="ARBA00006427"/>
    </source>
</evidence>
<dbReference type="GO" id="GO:0006364">
    <property type="term" value="P:rRNA processing"/>
    <property type="evidence" value="ECO:0007669"/>
    <property type="project" value="UniProtKB-UniRule"/>
</dbReference>
<comment type="function">
    <text evidence="1 5">Component of the RIX1 complex required for processing of ITS2 sequences from 35S pre-rRNA.</text>
</comment>